<dbReference type="GO" id="GO:0008233">
    <property type="term" value="F:peptidase activity"/>
    <property type="evidence" value="ECO:0007669"/>
    <property type="project" value="UniProtKB-KW"/>
</dbReference>
<dbReference type="InterPro" id="IPR020946">
    <property type="entry name" value="Flavin_mOase-like"/>
</dbReference>
<dbReference type="InterPro" id="IPR036188">
    <property type="entry name" value="FAD/NAD-bd_sf"/>
</dbReference>
<keyword evidence="3" id="KW-0285">Flavoprotein</keyword>
<dbReference type="SUPFAM" id="SSF51905">
    <property type="entry name" value="FAD/NAD(P)-binding domain"/>
    <property type="match status" value="2"/>
</dbReference>
<dbReference type="Gene3D" id="3.50.50.60">
    <property type="entry name" value="FAD/NAD(P)-binding domain"/>
    <property type="match status" value="2"/>
</dbReference>
<keyword evidence="6" id="KW-0560">Oxidoreductase</keyword>
<evidence type="ECO:0000256" key="3">
    <source>
        <dbReference type="ARBA" id="ARBA00022630"/>
    </source>
</evidence>
<keyword evidence="8" id="KW-0378">Hydrolase</keyword>
<proteinExistence type="inferred from homology"/>
<name>A0ABR4PAQ5_9HELO</name>
<evidence type="ECO:0000256" key="7">
    <source>
        <dbReference type="ARBA" id="ARBA00023033"/>
    </source>
</evidence>
<accession>A0ABR4PAQ5</accession>
<evidence type="ECO:0000256" key="2">
    <source>
        <dbReference type="ARBA" id="ARBA00010139"/>
    </source>
</evidence>
<dbReference type="Pfam" id="PF00743">
    <property type="entry name" value="FMO-like"/>
    <property type="match status" value="1"/>
</dbReference>
<keyword evidence="9" id="KW-1185">Reference proteome</keyword>
<organism evidence="8 9">
    <name type="scientific">Phlyctema vagabunda</name>
    <dbReference type="NCBI Taxonomy" id="108571"/>
    <lineage>
        <taxon>Eukaryota</taxon>
        <taxon>Fungi</taxon>
        <taxon>Dikarya</taxon>
        <taxon>Ascomycota</taxon>
        <taxon>Pezizomycotina</taxon>
        <taxon>Leotiomycetes</taxon>
        <taxon>Helotiales</taxon>
        <taxon>Dermateaceae</taxon>
        <taxon>Phlyctema</taxon>
    </lineage>
</organism>
<evidence type="ECO:0000313" key="9">
    <source>
        <dbReference type="Proteomes" id="UP001629113"/>
    </source>
</evidence>
<dbReference type="PANTHER" id="PTHR43098:SF3">
    <property type="entry name" value="L-ORNITHINE N(5)-MONOOXYGENASE-RELATED"/>
    <property type="match status" value="1"/>
</dbReference>
<comment type="cofactor">
    <cofactor evidence="1">
        <name>FAD</name>
        <dbReference type="ChEBI" id="CHEBI:57692"/>
    </cofactor>
</comment>
<comment type="caution">
    <text evidence="8">The sequence shown here is derived from an EMBL/GenBank/DDBJ whole genome shotgun (WGS) entry which is preliminary data.</text>
</comment>
<sequence>MCYRRFNCYPGARVDSETPLYQLNIPEVYETWTFSTNYPEWKEIQAYFDHVDKVLGLRKDTAFETVVVSAVFDEKVGRWTVKTADGRTATAKFFIGAAGFAAKRYVPEYKGLDKFKGTIHHSSFWPAEDVDVQGKKVIVVGTGASGVQISQEWGPKVKEMNVFMRTPNLALPMRRRPMSVEEQKALLPSYPAIFELREHCFAGWLYEWVERNTFDDSPEEREAVFESLWKRGGFAFWLGNYKDSLFNGLANREAYNFWAKKQRQRITNPVKRDLLCPLEPPHPFGVKRPCLEQNFYEVLDQDNVNIVDISAASGNSILEFTETGIKTTDGKHYEADVIALATGFETANGSLPNMGLQSIHGTTLEEDWKASTTAYLGVTISGYPNFFYTYGPQAPGLLANGPTAVEVQGRWIRDCIQMITRQGLKYINPEKQAELGWKDRVNAVGATSLFPEVKSSTYMGGNVPGRAREMVFYGDGIRKYREEIRDTLTGWTGFQTVMA</sequence>
<evidence type="ECO:0000256" key="5">
    <source>
        <dbReference type="ARBA" id="ARBA00022857"/>
    </source>
</evidence>
<evidence type="ECO:0000256" key="4">
    <source>
        <dbReference type="ARBA" id="ARBA00022827"/>
    </source>
</evidence>
<reference evidence="8 9" key="1">
    <citation type="submission" date="2024-06" db="EMBL/GenBank/DDBJ databases">
        <title>Complete genome of Phlyctema vagabunda strain 19-DSS-EL-015.</title>
        <authorList>
            <person name="Fiorenzani C."/>
        </authorList>
    </citation>
    <scope>NUCLEOTIDE SEQUENCE [LARGE SCALE GENOMIC DNA]</scope>
    <source>
        <strain evidence="8 9">19-DSS-EL-015</strain>
    </source>
</reference>
<dbReference type="Proteomes" id="UP001629113">
    <property type="component" value="Unassembled WGS sequence"/>
</dbReference>
<gene>
    <name evidence="8" type="ORF">PVAG01_08867</name>
</gene>
<dbReference type="EMBL" id="JBFCZG010000007">
    <property type="protein sequence ID" value="KAL3420368.1"/>
    <property type="molecule type" value="Genomic_DNA"/>
</dbReference>
<comment type="similarity">
    <text evidence="2">Belongs to the FAD-binding monooxygenase family.</text>
</comment>
<dbReference type="GO" id="GO:0006508">
    <property type="term" value="P:proteolysis"/>
    <property type="evidence" value="ECO:0007669"/>
    <property type="project" value="UniProtKB-KW"/>
</dbReference>
<protein>
    <submittedName>
        <fullName evidence="8">Steroid monooxygenase (HK97 family phage prohead protease)</fullName>
    </submittedName>
</protein>
<keyword evidence="7 8" id="KW-0503">Monooxygenase</keyword>
<keyword evidence="8" id="KW-0645">Protease</keyword>
<evidence type="ECO:0000256" key="6">
    <source>
        <dbReference type="ARBA" id="ARBA00023002"/>
    </source>
</evidence>
<dbReference type="InterPro" id="IPR050775">
    <property type="entry name" value="FAD-binding_Monooxygenases"/>
</dbReference>
<evidence type="ECO:0000256" key="1">
    <source>
        <dbReference type="ARBA" id="ARBA00001974"/>
    </source>
</evidence>
<evidence type="ECO:0000313" key="8">
    <source>
        <dbReference type="EMBL" id="KAL3420368.1"/>
    </source>
</evidence>
<keyword evidence="5" id="KW-0521">NADP</keyword>
<dbReference type="PANTHER" id="PTHR43098">
    <property type="entry name" value="L-ORNITHINE N(5)-MONOOXYGENASE-RELATED"/>
    <property type="match status" value="1"/>
</dbReference>
<dbReference type="GO" id="GO:0004497">
    <property type="term" value="F:monooxygenase activity"/>
    <property type="evidence" value="ECO:0007669"/>
    <property type="project" value="UniProtKB-KW"/>
</dbReference>
<keyword evidence="4" id="KW-0274">FAD</keyword>